<evidence type="ECO:0000256" key="1">
    <source>
        <dbReference type="SAM" id="MobiDB-lite"/>
    </source>
</evidence>
<sequence>MTTRKRQTTTSSDALKPDDVLRRMLNTPPTPKVKPPKPAPAAPKKAGGRVQPLLNQKVRDDVGGPNGWD</sequence>
<dbReference type="Proteomes" id="UP000651050">
    <property type="component" value="Unassembled WGS sequence"/>
</dbReference>
<dbReference type="EMBL" id="JADWYS010000001">
    <property type="protein sequence ID" value="MBG9388356.1"/>
    <property type="molecule type" value="Genomic_DNA"/>
</dbReference>
<organism evidence="2 3">
    <name type="scientific">Caenimonas aquaedulcis</name>
    <dbReference type="NCBI Taxonomy" id="2793270"/>
    <lineage>
        <taxon>Bacteria</taxon>
        <taxon>Pseudomonadati</taxon>
        <taxon>Pseudomonadota</taxon>
        <taxon>Betaproteobacteria</taxon>
        <taxon>Burkholderiales</taxon>
        <taxon>Comamonadaceae</taxon>
        <taxon>Caenimonas</taxon>
    </lineage>
</organism>
<keyword evidence="3" id="KW-1185">Reference proteome</keyword>
<dbReference type="AlphaFoldDB" id="A0A931H4A4"/>
<accession>A0A931H4A4</accession>
<evidence type="ECO:0000313" key="3">
    <source>
        <dbReference type="Proteomes" id="UP000651050"/>
    </source>
</evidence>
<proteinExistence type="predicted"/>
<reference evidence="2" key="1">
    <citation type="submission" date="2020-11" db="EMBL/GenBank/DDBJ databases">
        <title>Bacterial whole genome sequence for Caenimonas sp. DR4.4.</title>
        <authorList>
            <person name="Le V."/>
            <person name="Ko S.-R."/>
            <person name="Ahn C.-Y."/>
            <person name="Oh H.-M."/>
        </authorList>
    </citation>
    <scope>NUCLEOTIDE SEQUENCE</scope>
    <source>
        <strain evidence="2">DR4.4</strain>
    </source>
</reference>
<evidence type="ECO:0000313" key="2">
    <source>
        <dbReference type="EMBL" id="MBG9388356.1"/>
    </source>
</evidence>
<feature type="compositionally biased region" description="Pro residues" evidence="1">
    <location>
        <begin position="28"/>
        <end position="41"/>
    </location>
</feature>
<dbReference type="RefSeq" id="WP_196986223.1">
    <property type="nucleotide sequence ID" value="NZ_JADWYS010000001.1"/>
</dbReference>
<feature type="region of interest" description="Disordered" evidence="1">
    <location>
        <begin position="1"/>
        <end position="69"/>
    </location>
</feature>
<name>A0A931H4A4_9BURK</name>
<protein>
    <submittedName>
        <fullName evidence="2">Uncharacterized protein</fullName>
    </submittedName>
</protein>
<comment type="caution">
    <text evidence="2">The sequence shown here is derived from an EMBL/GenBank/DDBJ whole genome shotgun (WGS) entry which is preliminary data.</text>
</comment>
<gene>
    <name evidence="2" type="ORF">I5803_10010</name>
</gene>